<organism evidence="4 5">
    <name type="scientific">Leptothoe kymatousa TAU-MAC 1615</name>
    <dbReference type="NCBI Taxonomy" id="2364775"/>
    <lineage>
        <taxon>Bacteria</taxon>
        <taxon>Bacillati</taxon>
        <taxon>Cyanobacteriota</taxon>
        <taxon>Cyanophyceae</taxon>
        <taxon>Nodosilineales</taxon>
        <taxon>Cymatolegaceae</taxon>
        <taxon>Leptothoe</taxon>
        <taxon>Leptothoe kymatousa</taxon>
    </lineage>
</organism>
<protein>
    <submittedName>
        <fullName evidence="4">Response regulator</fullName>
    </submittedName>
</protein>
<gene>
    <name evidence="4" type="ORF">IXB28_10970</name>
</gene>
<dbReference type="InterPro" id="IPR011006">
    <property type="entry name" value="CheY-like_superfamily"/>
</dbReference>
<dbReference type="CDD" id="cd17552">
    <property type="entry name" value="REC_RR468-like"/>
    <property type="match status" value="1"/>
</dbReference>
<reference evidence="4 5" key="1">
    <citation type="journal article" date="2021" name="Mar. Drugs">
        <title>Genome Reduction and Secondary Metabolism of the Marine Sponge-Associated Cyanobacterium Leptothoe.</title>
        <authorList>
            <person name="Konstantinou D."/>
            <person name="Popin R.V."/>
            <person name="Fewer D.P."/>
            <person name="Sivonen K."/>
            <person name="Gkelis S."/>
        </authorList>
    </citation>
    <scope>NUCLEOTIDE SEQUENCE [LARGE SCALE GENOMIC DNA]</scope>
    <source>
        <strain evidence="4 5">TAU-MAC 1615</strain>
    </source>
</reference>
<feature type="domain" description="Response regulatory" evidence="3">
    <location>
        <begin position="5"/>
        <end position="122"/>
    </location>
</feature>
<dbReference type="Gene3D" id="3.40.50.2300">
    <property type="match status" value="1"/>
</dbReference>
<dbReference type="InterPro" id="IPR050595">
    <property type="entry name" value="Bact_response_regulator"/>
</dbReference>
<dbReference type="SUPFAM" id="SSF52172">
    <property type="entry name" value="CheY-like"/>
    <property type="match status" value="1"/>
</dbReference>
<evidence type="ECO:0000259" key="3">
    <source>
        <dbReference type="PROSITE" id="PS50110"/>
    </source>
</evidence>
<dbReference type="PROSITE" id="PS50110">
    <property type="entry name" value="RESPONSE_REGULATORY"/>
    <property type="match status" value="1"/>
</dbReference>
<comment type="caution">
    <text evidence="4">The sequence shown here is derived from an EMBL/GenBank/DDBJ whole genome shotgun (WGS) entry which is preliminary data.</text>
</comment>
<feature type="modified residue" description="4-aspartylphosphate" evidence="2">
    <location>
        <position position="55"/>
    </location>
</feature>
<dbReference type="PANTHER" id="PTHR44591">
    <property type="entry name" value="STRESS RESPONSE REGULATOR PROTEIN 1"/>
    <property type="match status" value="1"/>
</dbReference>
<dbReference type="SMART" id="SM00448">
    <property type="entry name" value="REC"/>
    <property type="match status" value="1"/>
</dbReference>
<dbReference type="PANTHER" id="PTHR44591:SF22">
    <property type="entry name" value="CHEY SUBFAMILY"/>
    <property type="match status" value="1"/>
</dbReference>
<dbReference type="Proteomes" id="UP001196661">
    <property type="component" value="Unassembled WGS sequence"/>
</dbReference>
<evidence type="ECO:0000313" key="5">
    <source>
        <dbReference type="Proteomes" id="UP001196661"/>
    </source>
</evidence>
<keyword evidence="5" id="KW-1185">Reference proteome</keyword>
<evidence type="ECO:0000256" key="1">
    <source>
        <dbReference type="ARBA" id="ARBA00022553"/>
    </source>
</evidence>
<evidence type="ECO:0000256" key="2">
    <source>
        <dbReference type="PROSITE-ProRule" id="PRU00169"/>
    </source>
</evidence>
<dbReference type="InterPro" id="IPR001789">
    <property type="entry name" value="Sig_transdc_resp-reg_receiver"/>
</dbReference>
<accession>A0ABS5Y6Z0</accession>
<keyword evidence="1 2" id="KW-0597">Phosphoprotein</keyword>
<dbReference type="RefSeq" id="WP_215618619.1">
    <property type="nucleotide sequence ID" value="NZ_JADOER010000009.1"/>
</dbReference>
<proteinExistence type="predicted"/>
<dbReference type="Pfam" id="PF00072">
    <property type="entry name" value="Response_reg"/>
    <property type="match status" value="1"/>
</dbReference>
<evidence type="ECO:0000313" key="4">
    <source>
        <dbReference type="EMBL" id="MBT9312730.1"/>
    </source>
</evidence>
<sequence>MTRRQILLIDDETDIQTVAKIGITLSTDWEVITANSGEAGLDVAIATPPDAILLDVAMPGMDGLATLAALKQNPATTDIPIIFLTAKAQAADRRRLYEAGAKGVILKPFDPTTLASQMAGFLAWPF</sequence>
<name>A0ABS5Y6Z0_9CYAN</name>
<dbReference type="EMBL" id="JADOER010000009">
    <property type="protein sequence ID" value="MBT9312730.1"/>
    <property type="molecule type" value="Genomic_DNA"/>
</dbReference>